<evidence type="ECO:0000256" key="4">
    <source>
        <dbReference type="ARBA" id="ARBA00022725"/>
    </source>
</evidence>
<evidence type="ECO:0000256" key="8">
    <source>
        <dbReference type="SAM" id="Phobius"/>
    </source>
</evidence>
<keyword evidence="5 8" id="KW-1133">Transmembrane helix</keyword>
<dbReference type="Ensembl" id="ENSGALT00010008036.1">
    <property type="protein sequence ID" value="ENSGALP00010004808.1"/>
    <property type="gene ID" value="ENSGALG00010003450.1"/>
</dbReference>
<feature type="transmembrane region" description="Helical" evidence="8">
    <location>
        <begin position="36"/>
        <end position="58"/>
    </location>
</feature>
<dbReference type="SUPFAM" id="SSF81321">
    <property type="entry name" value="Family A G protein-coupled receptor-like"/>
    <property type="match status" value="1"/>
</dbReference>
<evidence type="ECO:0000256" key="1">
    <source>
        <dbReference type="ARBA" id="ARBA00004141"/>
    </source>
</evidence>
<sequence length="272" mass="30199">MDILSHRHKRKGMNYHSCCHTFTLMGIPGLEAAHLWLSIPPICIYISSLVGNCTILFVVRTDPSLHQPMYYFLPMLDAFDLGFSLSVVPTVMSIFWSSVLLAMAFDGYVAICYPLRYSSILTLGRIGRSGLAALCRCLLSVLPSLFLLRRFCGHPHSGVVSLLTVLSYVVICKTILSTASQKEHLKVLNNCWSHILAVLVLYFPMAGLSVVHHFGKHDSPLIHVLMANTYLLVSPLLNPTICSIKTKQICRGVLEVLMSRRSPSTTAHKEAS</sequence>
<feature type="transmembrane region" description="Helical" evidence="8">
    <location>
        <begin position="220"/>
        <end position="237"/>
    </location>
</feature>
<keyword evidence="3 8" id="KW-0812">Transmembrane</keyword>
<dbReference type="AlphaFoldDB" id="A0A8V0X9M2"/>
<evidence type="ECO:0000313" key="9">
    <source>
        <dbReference type="Ensembl" id="ENSGALP00010004808.1"/>
    </source>
</evidence>
<dbReference type="Proteomes" id="UP000000539">
    <property type="component" value="Chromosome 1"/>
</dbReference>
<evidence type="ECO:0000256" key="3">
    <source>
        <dbReference type="ARBA" id="ARBA00022692"/>
    </source>
</evidence>
<evidence type="ECO:0000256" key="7">
    <source>
        <dbReference type="ARBA" id="ARBA00023224"/>
    </source>
</evidence>
<dbReference type="InterPro" id="IPR000725">
    <property type="entry name" value="Olfact_rcpt"/>
</dbReference>
<reference evidence="9" key="2">
    <citation type="submission" date="2025-08" db="UniProtKB">
        <authorList>
            <consortium name="Ensembl"/>
        </authorList>
    </citation>
    <scope>IDENTIFICATION</scope>
    <source>
        <strain evidence="9">broiler</strain>
    </source>
</reference>
<keyword evidence="7" id="KW-0807">Transducer</keyword>
<feature type="transmembrane region" description="Helical" evidence="8">
    <location>
        <begin position="159"/>
        <end position="179"/>
    </location>
</feature>
<dbReference type="Pfam" id="PF13853">
    <property type="entry name" value="7tm_4"/>
    <property type="match status" value="3"/>
</dbReference>
<dbReference type="GO" id="GO:0005886">
    <property type="term" value="C:plasma membrane"/>
    <property type="evidence" value="ECO:0000318"/>
    <property type="project" value="GO_Central"/>
</dbReference>
<protein>
    <submittedName>
        <fullName evidence="9">Olfactory receptor family 51 subfamily Q member 1</fullName>
    </submittedName>
</protein>
<evidence type="ECO:0000256" key="5">
    <source>
        <dbReference type="ARBA" id="ARBA00022989"/>
    </source>
</evidence>
<comment type="subcellular location">
    <subcellularLocation>
        <location evidence="1">Membrane</location>
        <topology evidence="1">Multi-pass membrane protein</topology>
    </subcellularLocation>
</comment>
<name>A0A8V0X9M2_CHICK</name>
<reference evidence="9" key="3">
    <citation type="submission" date="2025-09" db="UniProtKB">
        <authorList>
            <consortium name="Ensembl"/>
        </authorList>
    </citation>
    <scope>IDENTIFICATION</scope>
    <source>
        <strain evidence="9">broiler</strain>
    </source>
</reference>
<feature type="transmembrane region" description="Helical" evidence="8">
    <location>
        <begin position="191"/>
        <end position="214"/>
    </location>
</feature>
<accession>A0A8V0X9M2</accession>
<organism evidence="9 10">
    <name type="scientific">Gallus gallus</name>
    <name type="common">Chicken</name>
    <dbReference type="NCBI Taxonomy" id="9031"/>
    <lineage>
        <taxon>Eukaryota</taxon>
        <taxon>Metazoa</taxon>
        <taxon>Chordata</taxon>
        <taxon>Craniata</taxon>
        <taxon>Vertebrata</taxon>
        <taxon>Euteleostomi</taxon>
        <taxon>Archelosauria</taxon>
        <taxon>Archosauria</taxon>
        <taxon>Dinosauria</taxon>
        <taxon>Saurischia</taxon>
        <taxon>Theropoda</taxon>
        <taxon>Coelurosauria</taxon>
        <taxon>Aves</taxon>
        <taxon>Neognathae</taxon>
        <taxon>Galloanserae</taxon>
        <taxon>Galliformes</taxon>
        <taxon>Phasianidae</taxon>
        <taxon>Phasianinae</taxon>
        <taxon>Gallus</taxon>
    </lineage>
</organism>
<keyword evidence="4" id="KW-0552">Olfaction</keyword>
<proteinExistence type="predicted"/>
<evidence type="ECO:0000313" key="10">
    <source>
        <dbReference type="Proteomes" id="UP000000539"/>
    </source>
</evidence>
<dbReference type="GO" id="GO:0007186">
    <property type="term" value="P:G protein-coupled receptor signaling pathway"/>
    <property type="evidence" value="ECO:0007669"/>
    <property type="project" value="InterPro"/>
</dbReference>
<dbReference type="GeneTree" id="ENSGT01150000286908"/>
<dbReference type="PANTHER" id="PTHR26450:SF87">
    <property type="entry name" value="OLFACTORY RECEPTOR 51F2"/>
    <property type="match status" value="1"/>
</dbReference>
<evidence type="ECO:0000256" key="6">
    <source>
        <dbReference type="ARBA" id="ARBA00023136"/>
    </source>
</evidence>
<keyword evidence="2" id="KW-0716">Sensory transduction</keyword>
<dbReference type="PANTHER" id="PTHR26450">
    <property type="entry name" value="OLFACTORY RECEPTOR 56B1-RELATED"/>
    <property type="match status" value="1"/>
</dbReference>
<dbReference type="Gene3D" id="1.20.1070.10">
    <property type="entry name" value="Rhodopsin 7-helix transmembrane proteins"/>
    <property type="match status" value="2"/>
</dbReference>
<feature type="transmembrane region" description="Helical" evidence="8">
    <location>
        <begin position="127"/>
        <end position="147"/>
    </location>
</feature>
<keyword evidence="6 8" id="KW-0472">Membrane</keyword>
<evidence type="ECO:0000256" key="2">
    <source>
        <dbReference type="ARBA" id="ARBA00022606"/>
    </source>
</evidence>
<reference evidence="9" key="1">
    <citation type="submission" date="2020-11" db="EMBL/GenBank/DDBJ databases">
        <title>Gallus gallus (Chicken) genome, bGalGal1, GRCg7b, maternal haplotype autosomes + Z &amp; W.</title>
        <authorList>
            <person name="Warren W."/>
            <person name="Formenti G."/>
            <person name="Fedrigo O."/>
            <person name="Haase B."/>
            <person name="Mountcastle J."/>
            <person name="Balacco J."/>
            <person name="Tracey A."/>
            <person name="Schneider V."/>
            <person name="Okimoto R."/>
            <person name="Cheng H."/>
            <person name="Hawken R."/>
            <person name="Howe K."/>
            <person name="Jarvis E.D."/>
        </authorList>
    </citation>
    <scope>NUCLEOTIDE SEQUENCE [LARGE SCALE GENOMIC DNA]</scope>
    <source>
        <strain evidence="9">Broiler</strain>
    </source>
</reference>
<dbReference type="InterPro" id="IPR050402">
    <property type="entry name" value="OR51/52/56-like"/>
</dbReference>
<dbReference type="GO" id="GO:0004984">
    <property type="term" value="F:olfactory receptor activity"/>
    <property type="evidence" value="ECO:0000318"/>
    <property type="project" value="GO_Central"/>
</dbReference>
<feature type="transmembrane region" description="Helical" evidence="8">
    <location>
        <begin position="94"/>
        <end position="115"/>
    </location>
</feature>
<keyword evidence="10" id="KW-1185">Reference proteome</keyword>